<keyword evidence="1" id="KW-0812">Transmembrane</keyword>
<dbReference type="Pfam" id="PF02995">
    <property type="entry name" value="DUF229"/>
    <property type="match status" value="1"/>
</dbReference>
<proteinExistence type="predicted"/>
<dbReference type="PANTHER" id="PTHR10974:SF39">
    <property type="entry name" value="E2F TRANSCRIPTION FACTOR CC-MB DOMAIN-CONTAINING PROTEIN"/>
    <property type="match status" value="1"/>
</dbReference>
<dbReference type="OrthoDB" id="413313at2759"/>
<keyword evidence="1" id="KW-1133">Transmembrane helix</keyword>
<dbReference type="InterPro" id="IPR004245">
    <property type="entry name" value="DUF229"/>
</dbReference>
<accession>A0A210QAH1</accession>
<dbReference type="Proteomes" id="UP000242188">
    <property type="component" value="Unassembled WGS sequence"/>
</dbReference>
<reference evidence="2 3" key="1">
    <citation type="journal article" date="2017" name="Nat. Ecol. Evol.">
        <title>Scallop genome provides insights into evolution of bilaterian karyotype and development.</title>
        <authorList>
            <person name="Wang S."/>
            <person name="Zhang J."/>
            <person name="Jiao W."/>
            <person name="Li J."/>
            <person name="Xun X."/>
            <person name="Sun Y."/>
            <person name="Guo X."/>
            <person name="Huan P."/>
            <person name="Dong B."/>
            <person name="Zhang L."/>
            <person name="Hu X."/>
            <person name="Sun X."/>
            <person name="Wang J."/>
            <person name="Zhao C."/>
            <person name="Wang Y."/>
            <person name="Wang D."/>
            <person name="Huang X."/>
            <person name="Wang R."/>
            <person name="Lv J."/>
            <person name="Li Y."/>
            <person name="Zhang Z."/>
            <person name="Liu B."/>
            <person name="Lu W."/>
            <person name="Hui Y."/>
            <person name="Liang J."/>
            <person name="Zhou Z."/>
            <person name="Hou R."/>
            <person name="Li X."/>
            <person name="Liu Y."/>
            <person name="Li H."/>
            <person name="Ning X."/>
            <person name="Lin Y."/>
            <person name="Zhao L."/>
            <person name="Xing Q."/>
            <person name="Dou J."/>
            <person name="Li Y."/>
            <person name="Mao J."/>
            <person name="Guo H."/>
            <person name="Dou H."/>
            <person name="Li T."/>
            <person name="Mu C."/>
            <person name="Jiang W."/>
            <person name="Fu Q."/>
            <person name="Fu X."/>
            <person name="Miao Y."/>
            <person name="Liu J."/>
            <person name="Yu Q."/>
            <person name="Li R."/>
            <person name="Liao H."/>
            <person name="Li X."/>
            <person name="Kong Y."/>
            <person name="Jiang Z."/>
            <person name="Chourrout D."/>
            <person name="Li R."/>
            <person name="Bao Z."/>
        </authorList>
    </citation>
    <scope>NUCLEOTIDE SEQUENCE [LARGE SCALE GENOMIC DNA]</scope>
    <source>
        <strain evidence="2 3">PY_sf001</strain>
    </source>
</reference>
<evidence type="ECO:0000313" key="3">
    <source>
        <dbReference type="Proteomes" id="UP000242188"/>
    </source>
</evidence>
<dbReference type="Gene3D" id="3.40.720.10">
    <property type="entry name" value="Alkaline Phosphatase, subunit A"/>
    <property type="match status" value="1"/>
</dbReference>
<dbReference type="PANTHER" id="PTHR10974">
    <property type="entry name" value="FI08016P-RELATED"/>
    <property type="match status" value="1"/>
</dbReference>
<dbReference type="EMBL" id="NEDP02004411">
    <property type="protein sequence ID" value="OWF45728.1"/>
    <property type="molecule type" value="Genomic_DNA"/>
</dbReference>
<evidence type="ECO:0000313" key="2">
    <source>
        <dbReference type="EMBL" id="OWF45728.1"/>
    </source>
</evidence>
<keyword evidence="3" id="KW-1185">Reference proteome</keyword>
<dbReference type="GO" id="GO:0005615">
    <property type="term" value="C:extracellular space"/>
    <property type="evidence" value="ECO:0007669"/>
    <property type="project" value="TreeGrafter"/>
</dbReference>
<dbReference type="AlphaFoldDB" id="A0A210QAH1"/>
<protein>
    <submittedName>
        <fullName evidence="2">Uncharacterized protein</fullName>
    </submittedName>
</protein>
<evidence type="ECO:0000256" key="1">
    <source>
        <dbReference type="SAM" id="Phobius"/>
    </source>
</evidence>
<feature type="transmembrane region" description="Helical" evidence="1">
    <location>
        <begin position="23"/>
        <end position="41"/>
    </location>
</feature>
<sequence length="893" mass="101752">MTDLDKVTNILEVMMRRKQRERCLKYILATVVIFIFLQTNVAKSISEYFFKSFPNMEKPAWHHNSIIRKVVDQFDLNKDSGSVTEEAEECLIPHLSQRLRPTDTNGSRGKVACSRIAPVAGSCTLAREMFVASRTLQCDSKLSTLCTLQGSGLRLKVECDIKLCALPVVMGTIQPDTGELLWKRFRDKLSLQQHIAKMVDPSNSKPHFGFCFLKCLKKAYEDYMYDIIGKYNKDEGIPMYDDIHSMYYMSQLLTLPPVVRQKKTKNHSLFNINMIFIDSVSRHHFYRTLPETIKVMESINHDNVKDGHGPVALDFELIQSMRSRTFETLQALFSGYVDPSEKPFGVLDMPPVPLSIESLFGPFKALDYHTLWLEDLCWEWEWGISKDLRAYNKSHSSRKIWKRLHAALKKAGIDGLDTTLSSCEILRVNNVNDHFHGPDTVCYGGQFQHQFALDYLKLYQSRMASLDQRFISFLETNVGHEDTGRRIKTLDQSLASYLKFASTLNNTLTILFSDHGNAYGNFLDVSLEGRVEMFHPFLMMVLPEKVRDKLGPDQTSALISNQDKLISLLDLHHMLYDIAVIGQPSLFTNTSTLQRKHLSTARNTVLPLSYFPKIKEQFQVPDKGLLSRVSPSRTCDQMPRIMPNLCICEGFENSVKNDSHLVMFAHFALSKLNSVIHSQYRRGSPDTNSSFGRCRRLVLHSFRNVKTNFGKNHTMYLTMELSVRLTRSQPTEVFFVALTYSLGRQGSLTLTKFDRTSPYSGFKACADPGVDLNLCVCDVKTGMPSQPFTANNIPKSVVLAKSKIDMVDKTFSCLLLLTTENDHGVVLEAFNLCPRQAFKIQIRAITMNLLLTTSSRQVVGTLRPFEVKLMVAAVEINPREEISWRYKISLLLV</sequence>
<keyword evidence="1" id="KW-0472">Membrane</keyword>
<gene>
    <name evidence="2" type="ORF">KP79_PYT12224</name>
</gene>
<organism evidence="2 3">
    <name type="scientific">Mizuhopecten yessoensis</name>
    <name type="common">Japanese scallop</name>
    <name type="synonym">Patinopecten yessoensis</name>
    <dbReference type="NCBI Taxonomy" id="6573"/>
    <lineage>
        <taxon>Eukaryota</taxon>
        <taxon>Metazoa</taxon>
        <taxon>Spiralia</taxon>
        <taxon>Lophotrochozoa</taxon>
        <taxon>Mollusca</taxon>
        <taxon>Bivalvia</taxon>
        <taxon>Autobranchia</taxon>
        <taxon>Pteriomorphia</taxon>
        <taxon>Pectinida</taxon>
        <taxon>Pectinoidea</taxon>
        <taxon>Pectinidae</taxon>
        <taxon>Mizuhopecten</taxon>
    </lineage>
</organism>
<dbReference type="SUPFAM" id="SSF53649">
    <property type="entry name" value="Alkaline phosphatase-like"/>
    <property type="match status" value="1"/>
</dbReference>
<dbReference type="InterPro" id="IPR017850">
    <property type="entry name" value="Alkaline_phosphatase_core_sf"/>
</dbReference>
<name>A0A210QAH1_MIZYE</name>
<comment type="caution">
    <text evidence="2">The sequence shown here is derived from an EMBL/GenBank/DDBJ whole genome shotgun (WGS) entry which is preliminary data.</text>
</comment>